<dbReference type="PANTHER" id="PTHR21016">
    <property type="entry name" value="BETA-AMYLOID BINDING PROTEIN-RELATED"/>
    <property type="match status" value="1"/>
</dbReference>
<keyword evidence="3 6" id="KW-1133">Transmembrane helix</keyword>
<proteinExistence type="predicted"/>
<keyword evidence="4 6" id="KW-0472">Membrane</keyword>
<evidence type="ECO:0000259" key="7">
    <source>
        <dbReference type="Pfam" id="PF05154"/>
    </source>
</evidence>
<evidence type="ECO:0000256" key="4">
    <source>
        <dbReference type="ARBA" id="ARBA00023136"/>
    </source>
</evidence>
<protein>
    <submittedName>
        <fullName evidence="9">NINE protein</fullName>
    </submittedName>
</protein>
<evidence type="ECO:0000256" key="3">
    <source>
        <dbReference type="ARBA" id="ARBA00022989"/>
    </source>
</evidence>
<evidence type="ECO:0000313" key="9">
    <source>
        <dbReference type="EMBL" id="RII41644.1"/>
    </source>
</evidence>
<feature type="compositionally biased region" description="Basic and acidic residues" evidence="5">
    <location>
        <begin position="171"/>
        <end position="184"/>
    </location>
</feature>
<dbReference type="EMBL" id="QQXK01000023">
    <property type="protein sequence ID" value="RII41644.1"/>
    <property type="molecule type" value="Genomic_DNA"/>
</dbReference>
<dbReference type="Pfam" id="PF07553">
    <property type="entry name" value="Lipoprotein_Ltp"/>
    <property type="match status" value="2"/>
</dbReference>
<gene>
    <name evidence="9" type="ORF">DWB68_11315</name>
</gene>
<keyword evidence="10" id="KW-1185">Reference proteome</keyword>
<evidence type="ECO:0000313" key="10">
    <source>
        <dbReference type="Proteomes" id="UP000265419"/>
    </source>
</evidence>
<feature type="region of interest" description="Disordered" evidence="5">
    <location>
        <begin position="140"/>
        <end position="222"/>
    </location>
</feature>
<comment type="caution">
    <text evidence="9">The sequence shown here is derived from an EMBL/GenBank/DDBJ whole genome shotgun (WGS) entry which is preliminary data.</text>
</comment>
<dbReference type="InterPro" id="IPR007829">
    <property type="entry name" value="TM2"/>
</dbReference>
<name>A0A399J8P0_9MICC</name>
<feature type="compositionally biased region" description="Basic and acidic residues" evidence="5">
    <location>
        <begin position="193"/>
        <end position="214"/>
    </location>
</feature>
<dbReference type="InterPro" id="IPR011434">
    <property type="entry name" value="Ltp-like_HTH"/>
</dbReference>
<dbReference type="Pfam" id="PF05154">
    <property type="entry name" value="TM2"/>
    <property type="match status" value="1"/>
</dbReference>
<dbReference type="Proteomes" id="UP000265419">
    <property type="component" value="Unassembled WGS sequence"/>
</dbReference>
<evidence type="ECO:0000256" key="1">
    <source>
        <dbReference type="ARBA" id="ARBA00004141"/>
    </source>
</evidence>
<feature type="domain" description="Putative host cell surface-exposed lipoprotein Ltp-like HTH region" evidence="8">
    <location>
        <begin position="221"/>
        <end position="262"/>
    </location>
</feature>
<comment type="subcellular location">
    <subcellularLocation>
        <location evidence="1">Membrane</location>
        <topology evidence="1">Multi-pass membrane protein</topology>
    </subcellularLocation>
</comment>
<organism evidence="9 10">
    <name type="scientific">Galactobacter valiniphilus</name>
    <dbReference type="NCBI Taxonomy" id="2676122"/>
    <lineage>
        <taxon>Bacteria</taxon>
        <taxon>Bacillati</taxon>
        <taxon>Actinomycetota</taxon>
        <taxon>Actinomycetes</taxon>
        <taxon>Micrococcales</taxon>
        <taxon>Micrococcaceae</taxon>
        <taxon>Galactobacter</taxon>
    </lineage>
</organism>
<evidence type="ECO:0000259" key="8">
    <source>
        <dbReference type="Pfam" id="PF07553"/>
    </source>
</evidence>
<feature type="transmembrane region" description="Helical" evidence="6">
    <location>
        <begin position="29"/>
        <end position="49"/>
    </location>
</feature>
<dbReference type="PANTHER" id="PTHR21016:SF25">
    <property type="entry name" value="TM2 DOMAIN-CONTAINING PROTEIN DDB_G0277895-RELATED"/>
    <property type="match status" value="1"/>
</dbReference>
<dbReference type="GO" id="GO:0016020">
    <property type="term" value="C:membrane"/>
    <property type="evidence" value="ECO:0007669"/>
    <property type="project" value="UniProtKB-SubCell"/>
</dbReference>
<feature type="domain" description="Putative host cell surface-exposed lipoprotein Ltp-like HTH region" evidence="8">
    <location>
        <begin position="266"/>
        <end position="306"/>
    </location>
</feature>
<feature type="transmembrane region" description="Helical" evidence="6">
    <location>
        <begin position="98"/>
        <end position="116"/>
    </location>
</feature>
<reference evidence="9 10" key="1">
    <citation type="submission" date="2018-07" db="EMBL/GenBank/DDBJ databases">
        <title>Arthrobacter sp. nov., isolated from raw cow's milk with high bacterial count.</title>
        <authorList>
            <person name="Hahne J."/>
            <person name="Isele D."/>
            <person name="Lipski A."/>
        </authorList>
    </citation>
    <scope>NUCLEOTIDE SEQUENCE [LARGE SCALE GENOMIC DNA]</scope>
    <source>
        <strain evidence="9 10">JZ R-35</strain>
    </source>
</reference>
<evidence type="ECO:0000256" key="2">
    <source>
        <dbReference type="ARBA" id="ARBA00022692"/>
    </source>
</evidence>
<dbReference type="InterPro" id="IPR050932">
    <property type="entry name" value="TM2D1-3-like"/>
</dbReference>
<dbReference type="InterPro" id="IPR036388">
    <property type="entry name" value="WH-like_DNA-bd_sf"/>
</dbReference>
<feature type="domain" description="TM2" evidence="7">
    <location>
        <begin position="26"/>
        <end position="74"/>
    </location>
</feature>
<evidence type="ECO:0000256" key="5">
    <source>
        <dbReference type="SAM" id="MobiDB-lite"/>
    </source>
</evidence>
<keyword evidence="2 6" id="KW-0812">Transmembrane</keyword>
<feature type="compositionally biased region" description="Low complexity" evidence="5">
    <location>
        <begin position="140"/>
        <end position="170"/>
    </location>
</feature>
<dbReference type="AlphaFoldDB" id="A0A399J8P0"/>
<feature type="transmembrane region" description="Helical" evidence="6">
    <location>
        <begin position="55"/>
        <end position="77"/>
    </location>
</feature>
<sequence>MTTPPLYAPAPYGAPMYAAPTQHRGPKSFVATWLFSLFLGIFGVDRFYLGKVGTGLLKLFTLGGAGIWALIDLILVLADKMRDKNGLLLQGYPEHKKVAWIVTGVALVLGMISGGTQASSLPSAAPTSAPAPAPLLEAAPATTAATSPEAPAETTATSAEDEAAASAAAEESAKAEAEASKQAEAEAAASAKAEAEASKKAEEEAAAEAAREEAENGTVSQQNALEKAESYLEFTAFSASGLVEQLEYEGFPKADAKWAVSRLTVDWNEQAAAKAESYMDMTSFSRSGLIEQLEYEGFTNAQAKYGAKSVGL</sequence>
<evidence type="ECO:0000256" key="6">
    <source>
        <dbReference type="SAM" id="Phobius"/>
    </source>
</evidence>
<accession>A0A399J8P0</accession>
<dbReference type="RefSeq" id="WP_119425239.1">
    <property type="nucleotide sequence ID" value="NZ_QQXK01000023.1"/>
</dbReference>
<dbReference type="Gene3D" id="1.10.10.10">
    <property type="entry name" value="Winged helix-like DNA-binding domain superfamily/Winged helix DNA-binding domain"/>
    <property type="match status" value="2"/>
</dbReference>